<evidence type="ECO:0000313" key="7">
    <source>
        <dbReference type="EMBL" id="PMD41341.1"/>
    </source>
</evidence>
<dbReference type="InterPro" id="IPR036396">
    <property type="entry name" value="Cyt_P450_sf"/>
</dbReference>
<dbReference type="GO" id="GO:0005506">
    <property type="term" value="F:iron ion binding"/>
    <property type="evidence" value="ECO:0007669"/>
    <property type="project" value="InterPro"/>
</dbReference>
<dbReference type="InterPro" id="IPR001128">
    <property type="entry name" value="Cyt_P450"/>
</dbReference>
<keyword evidence="4 5" id="KW-0349">Heme</keyword>
<dbReference type="PROSITE" id="PS00086">
    <property type="entry name" value="CYTOCHROME_P450"/>
    <property type="match status" value="1"/>
</dbReference>
<keyword evidence="8" id="KW-1185">Reference proteome</keyword>
<proteinExistence type="inferred from homology"/>
<dbReference type="InterPro" id="IPR017972">
    <property type="entry name" value="Cyt_P450_CS"/>
</dbReference>
<dbReference type="Proteomes" id="UP000235786">
    <property type="component" value="Unassembled WGS sequence"/>
</dbReference>
<keyword evidence="5" id="KW-0503">Monooxygenase</keyword>
<evidence type="ECO:0000256" key="2">
    <source>
        <dbReference type="ARBA" id="ARBA00022723"/>
    </source>
</evidence>
<evidence type="ECO:0000313" key="8">
    <source>
        <dbReference type="Proteomes" id="UP000235786"/>
    </source>
</evidence>
<keyword evidence="6" id="KW-1133">Transmembrane helix</keyword>
<keyword evidence="6" id="KW-0812">Transmembrane</keyword>
<accession>A0A2J6RS43</accession>
<dbReference type="Gene3D" id="1.10.630.10">
    <property type="entry name" value="Cytochrome P450"/>
    <property type="match status" value="1"/>
</dbReference>
<keyword evidence="2 4" id="KW-0479">Metal-binding</keyword>
<dbReference type="PANTHER" id="PTHR24305">
    <property type="entry name" value="CYTOCHROME P450"/>
    <property type="match status" value="1"/>
</dbReference>
<reference evidence="7 8" key="1">
    <citation type="submission" date="2016-04" db="EMBL/GenBank/DDBJ databases">
        <title>A degradative enzymes factory behind the ericoid mycorrhizal symbiosis.</title>
        <authorList>
            <consortium name="DOE Joint Genome Institute"/>
            <person name="Martino E."/>
            <person name="Morin E."/>
            <person name="Grelet G."/>
            <person name="Kuo A."/>
            <person name="Kohler A."/>
            <person name="Daghino S."/>
            <person name="Barry K."/>
            <person name="Choi C."/>
            <person name="Cichocki N."/>
            <person name="Clum A."/>
            <person name="Copeland A."/>
            <person name="Hainaut M."/>
            <person name="Haridas S."/>
            <person name="Labutti K."/>
            <person name="Lindquist E."/>
            <person name="Lipzen A."/>
            <person name="Khouja H.-R."/>
            <person name="Murat C."/>
            <person name="Ohm R."/>
            <person name="Olson A."/>
            <person name="Spatafora J."/>
            <person name="Veneault-Fourrey C."/>
            <person name="Henrissat B."/>
            <person name="Grigoriev I."/>
            <person name="Martin F."/>
            <person name="Perotto S."/>
        </authorList>
    </citation>
    <scope>NUCLEOTIDE SEQUENCE [LARGE SCALE GENOMIC DNA]</scope>
    <source>
        <strain evidence="7 8">F</strain>
    </source>
</reference>
<evidence type="ECO:0000256" key="3">
    <source>
        <dbReference type="ARBA" id="ARBA00023004"/>
    </source>
</evidence>
<sequence length="514" mass="57889">MYSSNMWDIQLPSITQLISGILVLTVANVLWTLLYRVYFHPLAHIPGPKLAAGTFLYQTYFSLVNGSRFYAQIGKLHEAYGPVVRITPDEIHLSDPANYETIYHVGSKYAKYPRYYNAFSLKYSSFTTCPNDVHKLRRGPLNQFFSRKMVLELEDVVQSKAQKLCNLVTQKLSVGQAVDLHHAFRAVSIDVITEYGFNKCYDLLDKPDLGRHFFLMVRGIGPSLWVYQQWPQLQIANNLPPSVLKKMSPELAQVLTLQEHAREQIVDVKADLDAGLTKHNARQTIFHGILTPSPEEGYVVPSVDDIKDEAYGILAAAADTTGNGMTVAAYHVVNNPEIYKKLRAELKTAFPDPDARLNFTELEKLPYLTGVVKEGLRLSFGVISRLARVVPEGGATFNGHYVPAGTAVSMSSWVLHQDPNYFPAPQEFNPERWSKASPAEQRHMEKGFVPFGKGSRICVGMPLAYCELYVTIAMLFHRFEKLKGNQLTAEDLVYDDYFASHHPINATKFHVIKG</sequence>
<keyword evidence="3 4" id="KW-0408">Iron</keyword>
<evidence type="ECO:0000256" key="5">
    <source>
        <dbReference type="RuleBase" id="RU000461"/>
    </source>
</evidence>
<dbReference type="SUPFAM" id="SSF48264">
    <property type="entry name" value="Cytochrome P450"/>
    <property type="match status" value="1"/>
</dbReference>
<gene>
    <name evidence="7" type="ORF">L207DRAFT_632763</name>
</gene>
<dbReference type="Pfam" id="PF00067">
    <property type="entry name" value="p450"/>
    <property type="match status" value="1"/>
</dbReference>
<dbReference type="STRING" id="1149755.A0A2J6RS43"/>
<feature type="transmembrane region" description="Helical" evidence="6">
    <location>
        <begin position="14"/>
        <end position="35"/>
    </location>
</feature>
<keyword evidence="5" id="KW-0560">Oxidoreductase</keyword>
<evidence type="ECO:0000256" key="1">
    <source>
        <dbReference type="ARBA" id="ARBA00001971"/>
    </source>
</evidence>
<dbReference type="PANTHER" id="PTHR24305:SF152">
    <property type="entry name" value="P450, PUTATIVE (EUROFUNG)-RELATED"/>
    <property type="match status" value="1"/>
</dbReference>
<evidence type="ECO:0000256" key="6">
    <source>
        <dbReference type="SAM" id="Phobius"/>
    </source>
</evidence>
<evidence type="ECO:0000256" key="4">
    <source>
        <dbReference type="PIRSR" id="PIRSR602401-1"/>
    </source>
</evidence>
<dbReference type="GO" id="GO:0020037">
    <property type="term" value="F:heme binding"/>
    <property type="evidence" value="ECO:0007669"/>
    <property type="project" value="InterPro"/>
</dbReference>
<dbReference type="EMBL" id="KZ613944">
    <property type="protein sequence ID" value="PMD41341.1"/>
    <property type="molecule type" value="Genomic_DNA"/>
</dbReference>
<feature type="binding site" description="axial binding residue" evidence="4">
    <location>
        <position position="458"/>
    </location>
    <ligand>
        <name>heme</name>
        <dbReference type="ChEBI" id="CHEBI:30413"/>
    </ligand>
    <ligandPart>
        <name>Fe</name>
        <dbReference type="ChEBI" id="CHEBI:18248"/>
    </ligandPart>
</feature>
<dbReference type="InterPro" id="IPR050121">
    <property type="entry name" value="Cytochrome_P450_monoxygenase"/>
</dbReference>
<dbReference type="GO" id="GO:0016705">
    <property type="term" value="F:oxidoreductase activity, acting on paired donors, with incorporation or reduction of molecular oxygen"/>
    <property type="evidence" value="ECO:0007669"/>
    <property type="project" value="InterPro"/>
</dbReference>
<comment type="cofactor">
    <cofactor evidence="1 4">
        <name>heme</name>
        <dbReference type="ChEBI" id="CHEBI:30413"/>
    </cofactor>
</comment>
<dbReference type="GO" id="GO:0004497">
    <property type="term" value="F:monooxygenase activity"/>
    <property type="evidence" value="ECO:0007669"/>
    <property type="project" value="UniProtKB-KW"/>
</dbReference>
<dbReference type="InterPro" id="IPR002401">
    <property type="entry name" value="Cyt_P450_E_grp-I"/>
</dbReference>
<keyword evidence="6" id="KW-0472">Membrane</keyword>
<dbReference type="OrthoDB" id="3945418at2759"/>
<dbReference type="PRINTS" id="PR00463">
    <property type="entry name" value="EP450I"/>
</dbReference>
<name>A0A2J6RS43_HYAVF</name>
<dbReference type="CDD" id="cd11062">
    <property type="entry name" value="CYP58-like"/>
    <property type="match status" value="1"/>
</dbReference>
<organism evidence="7 8">
    <name type="scientific">Hyaloscypha variabilis (strain UAMH 11265 / GT02V1 / F)</name>
    <name type="common">Meliniomyces variabilis</name>
    <dbReference type="NCBI Taxonomy" id="1149755"/>
    <lineage>
        <taxon>Eukaryota</taxon>
        <taxon>Fungi</taxon>
        <taxon>Dikarya</taxon>
        <taxon>Ascomycota</taxon>
        <taxon>Pezizomycotina</taxon>
        <taxon>Leotiomycetes</taxon>
        <taxon>Helotiales</taxon>
        <taxon>Hyaloscyphaceae</taxon>
        <taxon>Hyaloscypha</taxon>
        <taxon>Hyaloscypha variabilis</taxon>
    </lineage>
</organism>
<dbReference type="AlphaFoldDB" id="A0A2J6RS43"/>
<protein>
    <submittedName>
        <fullName evidence="7">Cytochrome P450</fullName>
    </submittedName>
</protein>
<comment type="similarity">
    <text evidence="5">Belongs to the cytochrome P450 family.</text>
</comment>